<protein>
    <submittedName>
        <fullName evidence="1">Uncharacterized protein</fullName>
    </submittedName>
</protein>
<organism evidence="1 2">
    <name type="scientific">Bacteroides thetaiotaomicron (strain ATCC 29148 / DSM 2079 / JCM 5827 / CCUG 10774 / NCTC 10582 / VPI-5482 / E50)</name>
    <dbReference type="NCBI Taxonomy" id="226186"/>
    <lineage>
        <taxon>Bacteria</taxon>
        <taxon>Pseudomonadati</taxon>
        <taxon>Bacteroidota</taxon>
        <taxon>Bacteroidia</taxon>
        <taxon>Bacteroidales</taxon>
        <taxon>Bacteroidaceae</taxon>
        <taxon>Bacteroides</taxon>
    </lineage>
</organism>
<dbReference type="AlphaFoldDB" id="Q8A655"/>
<dbReference type="HOGENOM" id="CLU_1944469_0_0_10"/>
<evidence type="ECO:0000313" key="1">
    <source>
        <dbReference type="EMBL" id="AAO77138.1"/>
    </source>
</evidence>
<accession>Q8A655</accession>
<dbReference type="EnsemblBacteria" id="AAO77138">
    <property type="protein sequence ID" value="AAO77138"/>
    <property type="gene ID" value="BT_2031"/>
</dbReference>
<dbReference type="Proteomes" id="UP000001414">
    <property type="component" value="Chromosome"/>
</dbReference>
<gene>
    <name evidence="1" type="ordered locus">BT_2031</name>
</gene>
<keyword evidence="2" id="KW-1185">Reference proteome</keyword>
<dbReference type="EMBL" id="AE015928">
    <property type="protein sequence ID" value="AAO77138.1"/>
    <property type="molecule type" value="Genomic_DNA"/>
</dbReference>
<proteinExistence type="predicted"/>
<evidence type="ECO:0000313" key="2">
    <source>
        <dbReference type="Proteomes" id="UP000001414"/>
    </source>
</evidence>
<name>Q8A655_BACTN</name>
<sequence length="129" mass="15283">MTEIEKEREKVAIIVSEPGSQVAESSTYILIYNKIGRKRRKKRGYKISISLRRTWYIRDCKLTINIRDSTKSSAIHQYRSTYNRQAIFLGGYHTGNSGRLRCHQTYTHKKEGHKEHQFSFHKFSLKFNL</sequence>
<reference evidence="1 2" key="2">
    <citation type="journal article" date="2009" name="Proc. Natl. Acad. Sci. U.S.A.">
        <title>Characterizing a model human gut microbiota composed of members of its two dominant bacterial phyla.</title>
        <authorList>
            <person name="Mahowald M.A."/>
            <person name="Rey F.E."/>
            <person name="Seedorf H."/>
            <person name="Turnbaugh P.J."/>
            <person name="Fulton R.S."/>
            <person name="Wollam A."/>
            <person name="Shah N."/>
            <person name="Wang C."/>
            <person name="Magrini V."/>
            <person name="Wilson R.K."/>
            <person name="Cantarel B.L."/>
            <person name="Coutinho P.M."/>
            <person name="Henrissat B."/>
            <person name="Crock L.W."/>
            <person name="Russell A."/>
            <person name="Verberkmoes N.C."/>
            <person name="Hettich R.L."/>
            <person name="Gordon J.I."/>
        </authorList>
    </citation>
    <scope>NUCLEOTIDE SEQUENCE [LARGE SCALE GENOMIC DNA]</scope>
    <source>
        <strain evidence="2">ATCC 29148 / DSM 2079 / JCM 5827 / CCUG 10774 / NCTC 10582 / VPI-5482 / E50</strain>
    </source>
</reference>
<dbReference type="KEGG" id="bth:BT_2031"/>
<dbReference type="PaxDb" id="226186-BT_2031"/>
<dbReference type="InParanoid" id="Q8A655"/>
<reference evidence="1 2" key="1">
    <citation type="journal article" date="2003" name="Science">
        <title>A genomic view of the human-Bacteroides thetaiotaomicron symbiosis.</title>
        <authorList>
            <person name="Xu J."/>
            <person name="Bjursell M.K."/>
            <person name="Himrod J."/>
            <person name="Deng S."/>
            <person name="Carmichael L.K."/>
            <person name="Chiang H.C."/>
            <person name="Hooper L.V."/>
            <person name="Gordon J.I."/>
        </authorList>
    </citation>
    <scope>NUCLEOTIDE SEQUENCE [LARGE SCALE GENOMIC DNA]</scope>
    <source>
        <strain evidence="2">ATCC 29148 / DSM 2079 / JCM 5827 / CCUG 10774 / NCTC 10582 / VPI-5482 / E50</strain>
    </source>
</reference>